<accession>I5BRP2</accession>
<reference evidence="4 5" key="1">
    <citation type="journal article" date="2012" name="J. Bacteriol.">
        <title>Genome Sequence of Nitratireductor aquibiodomus Strain RA22.</title>
        <authorList>
            <person name="Singh A."/>
            <person name="Jangir P.K."/>
            <person name="Kumari C."/>
            <person name="Sharma R."/>
        </authorList>
    </citation>
    <scope>NUCLEOTIDE SEQUENCE [LARGE SCALE GENOMIC DNA]</scope>
    <source>
        <strain evidence="4 5">RA22</strain>
    </source>
</reference>
<evidence type="ECO:0000256" key="1">
    <source>
        <dbReference type="ARBA" id="ARBA00023125"/>
    </source>
</evidence>
<dbReference type="AlphaFoldDB" id="I5BRP2"/>
<gene>
    <name evidence="4" type="ORF">A33O_20740</name>
</gene>
<evidence type="ECO:0000313" key="4">
    <source>
        <dbReference type="EMBL" id="EIM72244.1"/>
    </source>
</evidence>
<dbReference type="EMBL" id="AJXZ01000057">
    <property type="protein sequence ID" value="EIM72244.1"/>
    <property type="molecule type" value="Genomic_DNA"/>
</dbReference>
<dbReference type="PANTHER" id="PTHR30055">
    <property type="entry name" value="HTH-TYPE TRANSCRIPTIONAL REGULATOR RUTR"/>
    <property type="match status" value="1"/>
</dbReference>
<feature type="domain" description="HTH tetR-type" evidence="3">
    <location>
        <begin position="20"/>
        <end position="80"/>
    </location>
</feature>
<dbReference type="PROSITE" id="PS50977">
    <property type="entry name" value="HTH_TETR_2"/>
    <property type="match status" value="1"/>
</dbReference>
<dbReference type="PRINTS" id="PR00455">
    <property type="entry name" value="HTHTETR"/>
</dbReference>
<dbReference type="InterPro" id="IPR023772">
    <property type="entry name" value="DNA-bd_HTH_TetR-type_CS"/>
</dbReference>
<dbReference type="PANTHER" id="PTHR30055:SF223">
    <property type="entry name" value="HTH-TYPE TRANSCRIPTIONAL REGULATOR UIDR"/>
    <property type="match status" value="1"/>
</dbReference>
<dbReference type="InterPro" id="IPR009057">
    <property type="entry name" value="Homeodomain-like_sf"/>
</dbReference>
<keyword evidence="1 2" id="KW-0238">DNA-binding</keyword>
<organism evidence="4 5">
    <name type="scientific">Nitratireductor aquibiodomus RA22</name>
    <dbReference type="NCBI Taxonomy" id="1189611"/>
    <lineage>
        <taxon>Bacteria</taxon>
        <taxon>Pseudomonadati</taxon>
        <taxon>Pseudomonadota</taxon>
        <taxon>Alphaproteobacteria</taxon>
        <taxon>Hyphomicrobiales</taxon>
        <taxon>Phyllobacteriaceae</taxon>
        <taxon>Nitratireductor</taxon>
    </lineage>
</organism>
<protein>
    <submittedName>
        <fullName evidence="4">Transcriptional regulator</fullName>
    </submittedName>
</protein>
<feature type="DNA-binding region" description="H-T-H motif" evidence="2">
    <location>
        <begin position="43"/>
        <end position="62"/>
    </location>
</feature>
<dbReference type="InterPro" id="IPR050109">
    <property type="entry name" value="HTH-type_TetR-like_transc_reg"/>
</dbReference>
<proteinExistence type="predicted"/>
<dbReference type="PATRIC" id="fig|1189611.3.peg.4170"/>
<dbReference type="OrthoDB" id="9808189at2"/>
<sequence>MSRRLPDTNPRKLPRQERSKATVEAILIAATQVLIEEGYEGATTARVAERAGVSVGSLYQYFPNKEALVGTLVERHADEIVTIMHRALRDTAHRTLADGIRAVIRAGAEAHRIQPVLHKILYEQVPRVGRLGKAMDTHRKVTAEIEGFLRIHANELPADHDLATAAIVVETALEALVHKAVIDRHELLVEDLVEQETFRLITGYLFATCRGEVRL</sequence>
<dbReference type="PROSITE" id="PS01081">
    <property type="entry name" value="HTH_TETR_1"/>
    <property type="match status" value="1"/>
</dbReference>
<dbReference type="InterPro" id="IPR041669">
    <property type="entry name" value="TetR_C_15"/>
</dbReference>
<dbReference type="Gene3D" id="1.10.357.10">
    <property type="entry name" value="Tetracycline Repressor, domain 2"/>
    <property type="match status" value="1"/>
</dbReference>
<dbReference type="RefSeq" id="WP_007010366.1">
    <property type="nucleotide sequence ID" value="NZ_AJXZ01000057.1"/>
</dbReference>
<evidence type="ECO:0000259" key="3">
    <source>
        <dbReference type="PROSITE" id="PS50977"/>
    </source>
</evidence>
<dbReference type="SUPFAM" id="SSF46689">
    <property type="entry name" value="Homeodomain-like"/>
    <property type="match status" value="1"/>
</dbReference>
<name>I5BRP2_9HYPH</name>
<dbReference type="Proteomes" id="UP000004622">
    <property type="component" value="Unassembled WGS sequence"/>
</dbReference>
<dbReference type="GO" id="GO:0003700">
    <property type="term" value="F:DNA-binding transcription factor activity"/>
    <property type="evidence" value="ECO:0007669"/>
    <property type="project" value="TreeGrafter"/>
</dbReference>
<dbReference type="Pfam" id="PF17918">
    <property type="entry name" value="TetR_C_15"/>
    <property type="match status" value="1"/>
</dbReference>
<evidence type="ECO:0000256" key="2">
    <source>
        <dbReference type="PROSITE-ProRule" id="PRU00335"/>
    </source>
</evidence>
<dbReference type="Pfam" id="PF00440">
    <property type="entry name" value="TetR_N"/>
    <property type="match status" value="1"/>
</dbReference>
<evidence type="ECO:0000313" key="5">
    <source>
        <dbReference type="Proteomes" id="UP000004622"/>
    </source>
</evidence>
<dbReference type="InterPro" id="IPR001647">
    <property type="entry name" value="HTH_TetR"/>
</dbReference>
<dbReference type="GO" id="GO:0000976">
    <property type="term" value="F:transcription cis-regulatory region binding"/>
    <property type="evidence" value="ECO:0007669"/>
    <property type="project" value="TreeGrafter"/>
</dbReference>
<comment type="caution">
    <text evidence="4">The sequence shown here is derived from an EMBL/GenBank/DDBJ whole genome shotgun (WGS) entry which is preliminary data.</text>
</comment>